<keyword evidence="5" id="KW-0378">Hydrolase</keyword>
<keyword evidence="7" id="KW-1185">Reference proteome</keyword>
<evidence type="ECO:0000256" key="6">
    <source>
        <dbReference type="ARBA" id="ARBA00023180"/>
    </source>
</evidence>
<dbReference type="RefSeq" id="XP_055895414.1">
    <property type="nucleotide sequence ID" value="XM_056039439.1"/>
</dbReference>
<dbReference type="SUPFAM" id="SSF53474">
    <property type="entry name" value="alpha/beta-Hydrolases"/>
    <property type="match status" value="1"/>
</dbReference>
<dbReference type="AlphaFoldDB" id="A0A9W3B7J4"/>
<dbReference type="Gene3D" id="3.40.50.1820">
    <property type="entry name" value="alpha/beta hydrolase"/>
    <property type="match status" value="1"/>
</dbReference>
<accession>A0A9W3B7J4</accession>
<dbReference type="PANTHER" id="PTHR11802:SF472">
    <property type="entry name" value="SERINE CARBOXYPEPTIDASE CPVL-RELATED"/>
    <property type="match status" value="1"/>
</dbReference>
<dbReference type="GO" id="GO:0004185">
    <property type="term" value="F:serine-type carboxypeptidase activity"/>
    <property type="evidence" value="ECO:0007669"/>
    <property type="project" value="InterPro"/>
</dbReference>
<reference evidence="8" key="1">
    <citation type="submission" date="2025-08" db="UniProtKB">
        <authorList>
            <consortium name="RefSeq"/>
        </authorList>
    </citation>
    <scope>IDENTIFICATION</scope>
</reference>
<evidence type="ECO:0000313" key="7">
    <source>
        <dbReference type="Proteomes" id="UP001165740"/>
    </source>
</evidence>
<evidence type="ECO:0000313" key="8">
    <source>
        <dbReference type="RefSeq" id="XP_055895414.1"/>
    </source>
</evidence>
<dbReference type="Pfam" id="PF00450">
    <property type="entry name" value="Peptidase_S10"/>
    <property type="match status" value="1"/>
</dbReference>
<dbReference type="PANTHER" id="PTHR11802">
    <property type="entry name" value="SERINE PROTEASE FAMILY S10 SERINE CARBOXYPEPTIDASE"/>
    <property type="match status" value="1"/>
</dbReference>
<dbReference type="PRINTS" id="PR00724">
    <property type="entry name" value="CRBOXYPTASEC"/>
</dbReference>
<dbReference type="OMA" id="TSCDDTV"/>
<evidence type="ECO:0000256" key="2">
    <source>
        <dbReference type="ARBA" id="ARBA00022645"/>
    </source>
</evidence>
<keyword evidence="6" id="KW-0325">Glycoprotein</keyword>
<keyword evidence="4" id="KW-0732">Signal</keyword>
<dbReference type="GO" id="GO:0006508">
    <property type="term" value="P:proteolysis"/>
    <property type="evidence" value="ECO:0007669"/>
    <property type="project" value="UniProtKB-KW"/>
</dbReference>
<organism evidence="7 8">
    <name type="scientific">Biomphalaria glabrata</name>
    <name type="common">Bloodfluke planorb</name>
    <name type="synonym">Freshwater snail</name>
    <dbReference type="NCBI Taxonomy" id="6526"/>
    <lineage>
        <taxon>Eukaryota</taxon>
        <taxon>Metazoa</taxon>
        <taxon>Spiralia</taxon>
        <taxon>Lophotrochozoa</taxon>
        <taxon>Mollusca</taxon>
        <taxon>Gastropoda</taxon>
        <taxon>Heterobranchia</taxon>
        <taxon>Euthyneura</taxon>
        <taxon>Panpulmonata</taxon>
        <taxon>Hygrophila</taxon>
        <taxon>Lymnaeoidea</taxon>
        <taxon>Planorbidae</taxon>
        <taxon>Biomphalaria</taxon>
    </lineage>
</organism>
<sequence>MCSFDSTLDSSTGHRGELKELNMSACEQTTENCELKAWQPLLLSQMLLKGRSPEEVLLASKVNLPGVDRVSYSGYITVDQHYDSNLFFWFFPASEILPEDSPLLIYLNGGPGNSSMIGLFEEVGPLFVNEDGQVTERPVHWTKTFSVVFIDNPVNVGFSYCQPGGESKTNQDVADNLYIFLSQFLQLYPDYQQNDLYIGGQSYAGKYVPAFVYKIHTEMTTSEPVVSINLRGIYIGGGLCDPAKMLPLFPELLVAMGMISAKKGKDITDKIKYAKDKHNHLGKHLEAIMDILENVFITPQKTLGYREMDNLLTTKEYKWHFQNYLNQRHVQQAIHARPTEYTMFTDHVIKSMAADFLTGVSVELETILHLYKVLIFNGQMDMVVSVPMAEAFLQDLDWSGKEEYLDGDKVTWLDDQGDVAGYVTQVKNLTRVIVRNAGHRAAIDKPDWVLNMMTHFISDNSF</sequence>
<keyword evidence="2 8" id="KW-0121">Carboxypeptidase</keyword>
<evidence type="ECO:0000256" key="1">
    <source>
        <dbReference type="ARBA" id="ARBA00009431"/>
    </source>
</evidence>
<dbReference type="OrthoDB" id="443318at2759"/>
<gene>
    <name evidence="8" type="primary">LOC106063904</name>
</gene>
<dbReference type="Proteomes" id="UP001165740">
    <property type="component" value="Chromosome 8"/>
</dbReference>
<protein>
    <submittedName>
        <fullName evidence="8">Probable serine carboxypeptidase CPVL isoform X1</fullName>
    </submittedName>
</protein>
<evidence type="ECO:0000256" key="4">
    <source>
        <dbReference type="ARBA" id="ARBA00022729"/>
    </source>
</evidence>
<dbReference type="GeneID" id="106063904"/>
<proteinExistence type="inferred from homology"/>
<comment type="similarity">
    <text evidence="1">Belongs to the peptidase S10 family.</text>
</comment>
<name>A0A9W3B7J4_BIOGL</name>
<evidence type="ECO:0000256" key="3">
    <source>
        <dbReference type="ARBA" id="ARBA00022670"/>
    </source>
</evidence>
<dbReference type="InterPro" id="IPR001563">
    <property type="entry name" value="Peptidase_S10"/>
</dbReference>
<keyword evidence="3" id="KW-0645">Protease</keyword>
<evidence type="ECO:0000256" key="5">
    <source>
        <dbReference type="ARBA" id="ARBA00022801"/>
    </source>
</evidence>
<dbReference type="InterPro" id="IPR029058">
    <property type="entry name" value="AB_hydrolase_fold"/>
</dbReference>